<sequence length="346" mass="38530">MASETLFSEIPPFPLDVPTAVLTTITLERLRSRDDEAEKDLLRACKEFGFFLLDLRGDDTGKVLIQEIDKLFAVCRETMNLPVDVKEAYEHDAPKSFLGFKPRGQSKTEKNEPDRYESFNIGQDGLIGNETLQKLPPSIHSRLPSIRSYLGHCQEVAALVSSALATQLNLPRDTFTSLQSPTKLSGTNIRLLKAFASPEAEDIRTALMHHTDFGTITLLANVVGGLQILQPGKSPMEESAWVWARPQPGHLIVNIGDAMSQWTGGILRSGVHRVRHAPGHQRFVDKYSVVYLARPERNASMKRLLKTDEAGGDEENDDLTAWEWEVKKALSMARVGYVPRDKGVKG</sequence>
<accession>A0ACC2JQ38</accession>
<evidence type="ECO:0000313" key="2">
    <source>
        <dbReference type="Proteomes" id="UP001153332"/>
    </source>
</evidence>
<dbReference type="Proteomes" id="UP001153332">
    <property type="component" value="Unassembled WGS sequence"/>
</dbReference>
<dbReference type="EMBL" id="JAPUUL010000741">
    <property type="protein sequence ID" value="KAJ8129509.1"/>
    <property type="molecule type" value="Genomic_DNA"/>
</dbReference>
<gene>
    <name evidence="1" type="ORF">O1611_g4121</name>
</gene>
<evidence type="ECO:0000313" key="1">
    <source>
        <dbReference type="EMBL" id="KAJ8129509.1"/>
    </source>
</evidence>
<name>A0ACC2JQ38_9PEZI</name>
<organism evidence="1 2">
    <name type="scientific">Lasiodiplodia mahajangana</name>
    <dbReference type="NCBI Taxonomy" id="1108764"/>
    <lineage>
        <taxon>Eukaryota</taxon>
        <taxon>Fungi</taxon>
        <taxon>Dikarya</taxon>
        <taxon>Ascomycota</taxon>
        <taxon>Pezizomycotina</taxon>
        <taxon>Dothideomycetes</taxon>
        <taxon>Dothideomycetes incertae sedis</taxon>
        <taxon>Botryosphaeriales</taxon>
        <taxon>Botryosphaeriaceae</taxon>
        <taxon>Lasiodiplodia</taxon>
    </lineage>
</organism>
<proteinExistence type="predicted"/>
<comment type="caution">
    <text evidence="1">The sequence shown here is derived from an EMBL/GenBank/DDBJ whole genome shotgun (WGS) entry which is preliminary data.</text>
</comment>
<protein>
    <submittedName>
        <fullName evidence="1">Uncharacterized protein</fullName>
    </submittedName>
</protein>
<keyword evidence="2" id="KW-1185">Reference proteome</keyword>
<reference evidence="1" key="1">
    <citation type="submission" date="2022-12" db="EMBL/GenBank/DDBJ databases">
        <title>Genome Sequence of Lasiodiplodia mahajangana.</title>
        <authorList>
            <person name="Buettner E."/>
        </authorList>
    </citation>
    <scope>NUCLEOTIDE SEQUENCE</scope>
    <source>
        <strain evidence="1">VT137</strain>
    </source>
</reference>